<keyword evidence="2" id="KW-1185">Reference proteome</keyword>
<dbReference type="AlphaFoldDB" id="A0AA38MT86"/>
<name>A0AA38MT86_9CUCU</name>
<organism evidence="1 2">
    <name type="scientific">Zophobas morio</name>
    <dbReference type="NCBI Taxonomy" id="2755281"/>
    <lineage>
        <taxon>Eukaryota</taxon>
        <taxon>Metazoa</taxon>
        <taxon>Ecdysozoa</taxon>
        <taxon>Arthropoda</taxon>
        <taxon>Hexapoda</taxon>
        <taxon>Insecta</taxon>
        <taxon>Pterygota</taxon>
        <taxon>Neoptera</taxon>
        <taxon>Endopterygota</taxon>
        <taxon>Coleoptera</taxon>
        <taxon>Polyphaga</taxon>
        <taxon>Cucujiformia</taxon>
        <taxon>Tenebrionidae</taxon>
        <taxon>Zophobas</taxon>
    </lineage>
</organism>
<protein>
    <submittedName>
        <fullName evidence="1">Uncharacterized protein</fullName>
    </submittedName>
</protein>
<proteinExistence type="predicted"/>
<evidence type="ECO:0000313" key="1">
    <source>
        <dbReference type="EMBL" id="KAJ3666607.1"/>
    </source>
</evidence>
<comment type="caution">
    <text evidence="1">The sequence shown here is derived from an EMBL/GenBank/DDBJ whole genome shotgun (WGS) entry which is preliminary data.</text>
</comment>
<sequence>MVNDNSYTVADISADCFTKVFTLEPFSGMPNLSSVYNSNSITDIKLQVTKSLGPGLFSACVLKNCSTSLSTPLSTLMKQSFIQSRLPSDWKTTFVKPVYKNKGEFDATDITRGQSHGIHYL</sequence>
<accession>A0AA38MT86</accession>
<dbReference type="EMBL" id="JALNTZ010000001">
    <property type="protein sequence ID" value="KAJ3666607.1"/>
    <property type="molecule type" value="Genomic_DNA"/>
</dbReference>
<gene>
    <name evidence="1" type="ORF">Zmor_002043</name>
</gene>
<evidence type="ECO:0000313" key="2">
    <source>
        <dbReference type="Proteomes" id="UP001168821"/>
    </source>
</evidence>
<dbReference type="Proteomes" id="UP001168821">
    <property type="component" value="Unassembled WGS sequence"/>
</dbReference>
<reference evidence="1" key="1">
    <citation type="journal article" date="2023" name="G3 (Bethesda)">
        <title>Whole genome assemblies of Zophobas morio and Tenebrio molitor.</title>
        <authorList>
            <person name="Kaur S."/>
            <person name="Stinson S.A."/>
            <person name="diCenzo G.C."/>
        </authorList>
    </citation>
    <scope>NUCLEOTIDE SEQUENCE</scope>
    <source>
        <strain evidence="1">QUZm001</strain>
    </source>
</reference>